<organism evidence="2 3">
    <name type="scientific">Bdellovibrio reynosensis</name>
    <dbReference type="NCBI Taxonomy" id="2835041"/>
    <lineage>
        <taxon>Bacteria</taxon>
        <taxon>Pseudomonadati</taxon>
        <taxon>Bdellovibrionota</taxon>
        <taxon>Bdellovibrionia</taxon>
        <taxon>Bdellovibrionales</taxon>
        <taxon>Pseudobdellovibrionaceae</taxon>
        <taxon>Bdellovibrio</taxon>
    </lineage>
</organism>
<accession>A0ABY4CES1</accession>
<dbReference type="RefSeq" id="WP_243539702.1">
    <property type="nucleotide sequence ID" value="NZ_CP093442.1"/>
</dbReference>
<dbReference type="EMBL" id="CP093442">
    <property type="protein sequence ID" value="UOF02387.1"/>
    <property type="molecule type" value="Genomic_DNA"/>
</dbReference>
<dbReference type="SUPFAM" id="SSF55486">
    <property type="entry name" value="Metalloproteases ('zincins'), catalytic domain"/>
    <property type="match status" value="1"/>
</dbReference>
<evidence type="ECO:0000259" key="1">
    <source>
        <dbReference type="Pfam" id="PF01433"/>
    </source>
</evidence>
<gene>
    <name evidence="2" type="ORF">MNR06_05410</name>
</gene>
<dbReference type="PANTHER" id="PTHR45726:SF3">
    <property type="entry name" value="LEUKOTRIENE A-4 HYDROLASE"/>
    <property type="match status" value="1"/>
</dbReference>
<dbReference type="InterPro" id="IPR027268">
    <property type="entry name" value="Peptidase_M4/M1_CTD_sf"/>
</dbReference>
<feature type="domain" description="Peptidase M1 membrane alanine aminopeptidase" evidence="1">
    <location>
        <begin position="286"/>
        <end position="427"/>
    </location>
</feature>
<name>A0ABY4CES1_9BACT</name>
<keyword evidence="3" id="KW-1185">Reference proteome</keyword>
<dbReference type="InterPro" id="IPR034015">
    <property type="entry name" value="M1_LTA4H"/>
</dbReference>
<dbReference type="Gene3D" id="1.10.390.10">
    <property type="entry name" value="Neutral Protease Domain 2"/>
    <property type="match status" value="1"/>
</dbReference>
<evidence type="ECO:0000313" key="2">
    <source>
        <dbReference type="EMBL" id="UOF02387.1"/>
    </source>
</evidence>
<sequence length="690" mass="78825">MSKSQAMHKLMIVVGLLLILLVTMQSHGAPMHHKMQVEVHPGLKMIKATVTVNFPKTTPRKLSFLIHKDLQITLTSKDDTLVLLHGPTTSAPYSEYGLALGSQDSAASFHYQGIIHDPVKQQKSDGLIDPEGAVLFGSSYWYPVFLDAPKSFDLTIQTPAEWRSLSQGQITSTEVRGNARITRFVEIYPQDEIYLVAGPLFSYETESKGGKKIQVLLRKDDPSLAQTFLSTVPAYIEEYSNLIGDYPYSSFAVVENFWETGYGMPSFTLLGPSVLRLPFILNSSLPHEVLHNWWGNSVYVDYDKGNWSEGLTTYMADYYQQEKLGKDKDYRRTVLTNYEDFVTANPERDFPLKDFKGRHNQSSQAVGYGKTMMIFHMLEKRFGKDLFLKSLQSFYKENLFTRATFAEIQTGFEKTTGQNLEVFFKQWLDQSGAPQIELNDVKVMRWLDGSYSSTYLISQTQKSIYDLQIPVVWTLENGELVKQLIQLNQASQIYSLVTKFRPTKISVDPEFNLFRKIYTEERPATLSAVFGSSDVHFYFDPSQKGVNDFIQVWQNSLEGKKHLHPVKDSFQIEKTGAIVFVGEKEAFQNFVKNELQGQNFELTHQTITVEGQKYNLSEASSVITQRLKQNSKQTLVWVRWSPDNNPAEWAQRLTHYGSFGLVIFRGRPAVLKSHWPTLNSPLQRELQKAL</sequence>
<dbReference type="PANTHER" id="PTHR45726">
    <property type="entry name" value="LEUKOTRIENE A-4 HYDROLASE"/>
    <property type="match status" value="1"/>
</dbReference>
<reference evidence="2" key="1">
    <citation type="submission" date="2022-03" db="EMBL/GenBank/DDBJ databases">
        <title>Genome Identification and Characterization of new species Bdellovibrio reynosense LBG001 sp. nov. from a Mexico soil sample.</title>
        <authorList>
            <person name="Camilli A."/>
            <person name="Ajao Y."/>
            <person name="Guo X."/>
        </authorList>
    </citation>
    <scope>NUCLEOTIDE SEQUENCE</scope>
    <source>
        <strain evidence="2">LBG001</strain>
    </source>
</reference>
<proteinExistence type="predicted"/>
<dbReference type="Proteomes" id="UP000830116">
    <property type="component" value="Chromosome"/>
</dbReference>
<evidence type="ECO:0000313" key="3">
    <source>
        <dbReference type="Proteomes" id="UP000830116"/>
    </source>
</evidence>
<dbReference type="Pfam" id="PF01433">
    <property type="entry name" value="Peptidase_M1"/>
    <property type="match status" value="1"/>
</dbReference>
<protein>
    <submittedName>
        <fullName evidence="2">M1 family peptidase</fullName>
    </submittedName>
</protein>
<dbReference type="InterPro" id="IPR014782">
    <property type="entry name" value="Peptidase_M1_dom"/>
</dbReference>